<dbReference type="OrthoDB" id="5588846at2759"/>
<proteinExistence type="inferred from homology"/>
<accession>A0A507DCK7</accession>
<dbReference type="SUPFAM" id="SSF51735">
    <property type="entry name" value="NAD(P)-binding Rossmann-fold domains"/>
    <property type="match status" value="1"/>
</dbReference>
<comment type="pathway">
    <text evidence="4 18">Amino-acid biosynthesis; L-methionine biosynthesis via de novo pathway; L-homoserine from L-aspartate: step 3/3.</text>
</comment>
<dbReference type="Pfam" id="PF03447">
    <property type="entry name" value="NAD_binding_3"/>
    <property type="match status" value="1"/>
</dbReference>
<keyword evidence="13 18" id="KW-0521">NADP</keyword>
<dbReference type="Pfam" id="PF03105">
    <property type="entry name" value="SPX"/>
    <property type="match status" value="1"/>
</dbReference>
<evidence type="ECO:0000256" key="1">
    <source>
        <dbReference type="ARBA" id="ARBA00001920"/>
    </source>
</evidence>
<dbReference type="VEuPathDB" id="FungiDB:SeMB42_g01497"/>
<dbReference type="SUPFAM" id="SSF55347">
    <property type="entry name" value="Glyceraldehyde-3-phosphate dehydrogenase-like, C-terminal domain"/>
    <property type="match status" value="1"/>
</dbReference>
<sequence length="858" mass="94223">MKFSKQLSLRCISEWAEHYVDYRRLKRIIEGELVDEVTKDKSEATITRVQERFRAELEKECQKIDKWYISRQREAEETVRSLSDAWDDEPAKETWMEDMAKLITNLENLHEFVQTNIEGFKKILKKFDKHLSRHDTLEFWRIVGNYAFAKSEMDELLLSQAQQQWRKHIPSLPLEPQKALVTIESDIPTTLQLDLDALPSGEISCLWISLGEDGLGLPHRVPVIVAKGPKAGPVVGMTAALHGNELNGIPIIHRLFREINVRHLVGIVVAVVVANTPGFLRGQRHFSDGTDLNRVMPGKQNGSSPQVYAFHLMEKIVSKFEWLIDLHTASRGRINSLYARANMLSPRTRKMASLQNPQIIVHNTSPDGSLRGAAMEKGIAAITVEIGDPSRFQKRFVKNALLGVSNILAHLQMIQMEPDLPEYHPVICSKSYWLFADRGGILTVLPEITTWVKKDEPIAHIHSLFGSMVHTYYAPEDGIVVGKSVDPVCESGSRILHLGVVEENFAAGLIGSGLVGSALLEQLSTHGSPSINVIAILTTSKLQLHTPTPESPGLDLSACTARVPAPPDIHVFEDHVARHAPSVIVDCTASPDIASKYVAWLHRGIHLVTPNKKAFSSSIKTWTDIRRIVDERTALCLHEATVGAGLPILSTLYDMVATGDEIVKIEGILSGTLSYIFNSFSTLAPSAANIPFSAILSTAKALGYTEPDPRDDLNGVDMARKVVILGRIAGLPLSLDTLETENIVPAALRSLSTADEFMAQLPGSDAHFSAMNDAAKRNGEVLRYVGIVDPKGHSAVKLQRYPGSHPFASMKGSDNIIAITTKRFPNPLIIQGAGAGAAVTAFGIFSDLLKVASAVGSK</sequence>
<feature type="domain" description="SPX" evidence="20">
    <location>
        <begin position="1"/>
        <end position="141"/>
    </location>
</feature>
<keyword evidence="14 18" id="KW-0560">Oxidoreductase</keyword>
<dbReference type="InterPro" id="IPR036291">
    <property type="entry name" value="NAD(P)-bd_dom_sf"/>
</dbReference>
<evidence type="ECO:0000256" key="3">
    <source>
        <dbReference type="ARBA" id="ARBA00005056"/>
    </source>
</evidence>
<evidence type="ECO:0000313" key="21">
    <source>
        <dbReference type="EMBL" id="TPX48568.1"/>
    </source>
</evidence>
<dbReference type="Gene3D" id="3.30.360.10">
    <property type="entry name" value="Dihydrodipicolinate Reductase, domain 2"/>
    <property type="match status" value="1"/>
</dbReference>
<evidence type="ECO:0000256" key="15">
    <source>
        <dbReference type="ARBA" id="ARBA00023167"/>
    </source>
</evidence>
<evidence type="ECO:0000256" key="2">
    <source>
        <dbReference type="ARBA" id="ARBA00001947"/>
    </source>
</evidence>
<evidence type="ECO:0000256" key="13">
    <source>
        <dbReference type="ARBA" id="ARBA00022857"/>
    </source>
</evidence>
<dbReference type="PROSITE" id="PS01042">
    <property type="entry name" value="HOMOSER_DHGENASE"/>
    <property type="match status" value="1"/>
</dbReference>
<organism evidence="21 22">
    <name type="scientific">Synchytrium endobioticum</name>
    <dbReference type="NCBI Taxonomy" id="286115"/>
    <lineage>
        <taxon>Eukaryota</taxon>
        <taxon>Fungi</taxon>
        <taxon>Fungi incertae sedis</taxon>
        <taxon>Chytridiomycota</taxon>
        <taxon>Chytridiomycota incertae sedis</taxon>
        <taxon>Chytridiomycetes</taxon>
        <taxon>Synchytriales</taxon>
        <taxon>Synchytriaceae</taxon>
        <taxon>Synchytrium</taxon>
    </lineage>
</organism>
<evidence type="ECO:0000256" key="10">
    <source>
        <dbReference type="ARBA" id="ARBA00022723"/>
    </source>
</evidence>
<evidence type="ECO:0000256" key="11">
    <source>
        <dbReference type="ARBA" id="ARBA00022801"/>
    </source>
</evidence>
<evidence type="ECO:0000256" key="9">
    <source>
        <dbReference type="ARBA" id="ARBA00022697"/>
    </source>
</evidence>
<dbReference type="CDD" id="cd14447">
    <property type="entry name" value="SPX"/>
    <property type="match status" value="1"/>
</dbReference>
<dbReference type="GO" id="GO:0016788">
    <property type="term" value="F:hydrolase activity, acting on ester bonds"/>
    <property type="evidence" value="ECO:0007669"/>
    <property type="project" value="InterPro"/>
</dbReference>
<evidence type="ECO:0000256" key="5">
    <source>
        <dbReference type="ARBA" id="ARBA00006753"/>
    </source>
</evidence>
<comment type="similarity">
    <text evidence="5 19">Belongs to the homoserine dehydrogenase family.</text>
</comment>
<evidence type="ECO:0000313" key="22">
    <source>
        <dbReference type="Proteomes" id="UP000320475"/>
    </source>
</evidence>
<dbReference type="FunFam" id="3.30.360.10:FF:000006">
    <property type="entry name" value="Bifunctional aspartokinase/homoserine dehydrogenase"/>
    <property type="match status" value="1"/>
</dbReference>
<evidence type="ECO:0000256" key="17">
    <source>
        <dbReference type="ARBA" id="ARBA00059589"/>
    </source>
</evidence>
<dbReference type="PANTHER" id="PTHR43070:SF5">
    <property type="entry name" value="HOMOSERINE DEHYDROGENASE"/>
    <property type="match status" value="1"/>
</dbReference>
<reference evidence="21 22" key="1">
    <citation type="journal article" date="2019" name="Sci. Rep.">
        <title>Comparative genomics of chytrid fungi reveal insights into the obligate biotrophic and pathogenic lifestyle of Synchytrium endobioticum.</title>
        <authorList>
            <person name="van de Vossenberg B.T.L.H."/>
            <person name="Warris S."/>
            <person name="Nguyen H.D.T."/>
            <person name="van Gent-Pelzer M.P.E."/>
            <person name="Joly D.L."/>
            <person name="van de Geest H.C."/>
            <person name="Bonants P.J.M."/>
            <person name="Smith D.S."/>
            <person name="Levesque C.A."/>
            <person name="van der Lee T.A.J."/>
        </authorList>
    </citation>
    <scope>NUCLEOTIDE SEQUENCE [LARGE SCALE GENOMIC DNA]</scope>
    <source>
        <strain evidence="21 22">LEV6574</strain>
    </source>
</reference>
<dbReference type="PANTHER" id="PTHR43070">
    <property type="match status" value="1"/>
</dbReference>
<dbReference type="EMBL" id="QEAM01000050">
    <property type="protein sequence ID" value="TPX48568.1"/>
    <property type="molecule type" value="Genomic_DNA"/>
</dbReference>
<protein>
    <recommendedName>
        <fullName evidence="7 18">Homoserine dehydrogenase</fullName>
        <ecNumber evidence="6 18">1.1.1.3</ecNumber>
    </recommendedName>
</protein>
<comment type="cofactor">
    <cofactor evidence="1">
        <name>a metal cation</name>
        <dbReference type="ChEBI" id="CHEBI:25213"/>
    </cofactor>
</comment>
<dbReference type="GO" id="GO:0050661">
    <property type="term" value="F:NADP binding"/>
    <property type="evidence" value="ECO:0007669"/>
    <property type="project" value="InterPro"/>
</dbReference>
<keyword evidence="12" id="KW-0862">Zinc</keyword>
<comment type="caution">
    <text evidence="21">The sequence shown here is derived from an EMBL/GenBank/DDBJ whole genome shotgun (WGS) entry which is preliminary data.</text>
</comment>
<dbReference type="GO" id="GO:0046872">
    <property type="term" value="F:metal ion binding"/>
    <property type="evidence" value="ECO:0007669"/>
    <property type="project" value="UniProtKB-KW"/>
</dbReference>
<keyword evidence="15 18" id="KW-0486">Methionine biosynthesis</keyword>
<dbReference type="GO" id="GO:0009090">
    <property type="term" value="P:homoserine biosynthetic process"/>
    <property type="evidence" value="ECO:0007669"/>
    <property type="project" value="TreeGrafter"/>
</dbReference>
<dbReference type="UniPathway" id="UPA00051">
    <property type="reaction ID" value="UER00465"/>
</dbReference>
<dbReference type="EC" id="1.1.1.3" evidence="6 18"/>
<dbReference type="CDD" id="cd06251">
    <property type="entry name" value="M14_ASTE_ASPA-like"/>
    <property type="match status" value="1"/>
</dbReference>
<dbReference type="GO" id="GO:0009088">
    <property type="term" value="P:threonine biosynthetic process"/>
    <property type="evidence" value="ECO:0007669"/>
    <property type="project" value="UniProtKB-UniPathway"/>
</dbReference>
<dbReference type="PROSITE" id="PS51382">
    <property type="entry name" value="SPX"/>
    <property type="match status" value="1"/>
</dbReference>
<evidence type="ECO:0000256" key="8">
    <source>
        <dbReference type="ARBA" id="ARBA00022605"/>
    </source>
</evidence>
<dbReference type="Gene3D" id="3.40.50.720">
    <property type="entry name" value="NAD(P)-binding Rossmann-like Domain"/>
    <property type="match status" value="1"/>
</dbReference>
<dbReference type="GO" id="GO:0004412">
    <property type="term" value="F:homoserine dehydrogenase activity"/>
    <property type="evidence" value="ECO:0007669"/>
    <property type="project" value="UniProtKB-EC"/>
</dbReference>
<evidence type="ECO:0000256" key="12">
    <source>
        <dbReference type="ARBA" id="ARBA00022833"/>
    </source>
</evidence>
<evidence type="ECO:0000256" key="18">
    <source>
        <dbReference type="RuleBase" id="RU000579"/>
    </source>
</evidence>
<dbReference type="Proteomes" id="UP000320475">
    <property type="component" value="Unassembled WGS sequence"/>
</dbReference>
<dbReference type="InterPro" id="IPR019811">
    <property type="entry name" value="HDH_CS"/>
</dbReference>
<keyword evidence="10" id="KW-0479">Metal-binding</keyword>
<evidence type="ECO:0000256" key="14">
    <source>
        <dbReference type="ARBA" id="ARBA00023002"/>
    </source>
</evidence>
<comment type="pathway">
    <text evidence="3 18">Amino-acid biosynthesis; L-threonine biosynthesis; L-threonine from L-aspartate: step 3/5.</text>
</comment>
<dbReference type="GO" id="GO:0009086">
    <property type="term" value="P:methionine biosynthetic process"/>
    <property type="evidence" value="ECO:0007669"/>
    <property type="project" value="UniProtKB-KW"/>
</dbReference>
<evidence type="ECO:0000256" key="6">
    <source>
        <dbReference type="ARBA" id="ARBA00013213"/>
    </source>
</evidence>
<evidence type="ECO:0000259" key="20">
    <source>
        <dbReference type="PROSITE" id="PS51382"/>
    </source>
</evidence>
<keyword evidence="9 18" id="KW-0791">Threonine biosynthesis</keyword>
<dbReference type="InterPro" id="IPR004331">
    <property type="entry name" value="SPX_dom"/>
</dbReference>
<dbReference type="UniPathway" id="UPA00050">
    <property type="reaction ID" value="UER00063"/>
</dbReference>
<keyword evidence="11" id="KW-0378">Hydrolase</keyword>
<keyword evidence="8 18" id="KW-0028">Amino-acid biosynthesis</keyword>
<evidence type="ECO:0000256" key="4">
    <source>
        <dbReference type="ARBA" id="ARBA00005062"/>
    </source>
</evidence>
<comment type="catalytic activity">
    <reaction evidence="16">
        <text>L-homoserine + NADP(+) = L-aspartate 4-semialdehyde + NADPH + H(+)</text>
        <dbReference type="Rhea" id="RHEA:15761"/>
        <dbReference type="ChEBI" id="CHEBI:15378"/>
        <dbReference type="ChEBI" id="CHEBI:57476"/>
        <dbReference type="ChEBI" id="CHEBI:57783"/>
        <dbReference type="ChEBI" id="CHEBI:58349"/>
        <dbReference type="ChEBI" id="CHEBI:537519"/>
        <dbReference type="EC" id="1.1.1.3"/>
    </reaction>
    <physiologicalReaction direction="right-to-left" evidence="16">
        <dbReference type="Rhea" id="RHEA:15763"/>
    </physiologicalReaction>
</comment>
<comment type="cofactor">
    <cofactor evidence="2">
        <name>Zn(2+)</name>
        <dbReference type="ChEBI" id="CHEBI:29105"/>
    </cofactor>
</comment>
<dbReference type="Pfam" id="PF00742">
    <property type="entry name" value="Homoserine_dh"/>
    <property type="match status" value="1"/>
</dbReference>
<comment type="function">
    <text evidence="17">Catalyzes the conversion of L-aspartate-beta-semialdehyde (L-Asa) to L-homoserine (L-Hse), the third step in the biosynthesis of amino acids that derive from aspartate (the aspartate family of amino acids), including methioinine and threonine, the latter of which is a precursor to isoleucine; production of homoserine leads to a branch-point in the pathway as it can either be O-phosphorylated for processing to threonine, or O-acylated for processing to methionine.</text>
</comment>
<dbReference type="InterPro" id="IPR011147">
    <property type="entry name" value="Bifunc_Aspkin/hSer_DH"/>
</dbReference>
<dbReference type="InterPro" id="IPR055438">
    <property type="entry name" value="AstE_AspA_cat"/>
</dbReference>
<dbReference type="AlphaFoldDB" id="A0A507DCK7"/>
<gene>
    <name evidence="21" type="primary">HOM6</name>
    <name evidence="21" type="ORF">SeLEV6574_g01970</name>
</gene>
<evidence type="ECO:0000256" key="7">
    <source>
        <dbReference type="ARBA" id="ARBA00013376"/>
    </source>
</evidence>
<dbReference type="SUPFAM" id="SSF53187">
    <property type="entry name" value="Zn-dependent exopeptidases"/>
    <property type="match status" value="1"/>
</dbReference>
<evidence type="ECO:0000256" key="16">
    <source>
        <dbReference type="ARBA" id="ARBA00048841"/>
    </source>
</evidence>
<dbReference type="InterPro" id="IPR005106">
    <property type="entry name" value="Asp/hSer_DH_NAD-bd"/>
</dbReference>
<dbReference type="InterPro" id="IPR001342">
    <property type="entry name" value="HDH_cat"/>
</dbReference>
<evidence type="ECO:0000256" key="19">
    <source>
        <dbReference type="RuleBase" id="RU004171"/>
    </source>
</evidence>
<name>A0A507DCK7_9FUNG</name>
<dbReference type="Pfam" id="PF24827">
    <property type="entry name" value="AstE_AspA_cat"/>
    <property type="match status" value="1"/>
</dbReference>
<dbReference type="Gene3D" id="3.40.630.10">
    <property type="entry name" value="Zn peptidases"/>
    <property type="match status" value="1"/>
</dbReference>